<evidence type="ECO:0000256" key="4">
    <source>
        <dbReference type="ARBA" id="ARBA00007317"/>
    </source>
</evidence>
<evidence type="ECO:0000313" key="15">
    <source>
        <dbReference type="Proteomes" id="UP000630142"/>
    </source>
</evidence>
<evidence type="ECO:0000313" key="14">
    <source>
        <dbReference type="EMBL" id="GHD17645.1"/>
    </source>
</evidence>
<keyword evidence="6 10" id="KW-0808">Transferase</keyword>
<gene>
    <name evidence="14" type="ORF">GCM10016234_27030</name>
</gene>
<feature type="region of interest" description="Disordered" evidence="11">
    <location>
        <begin position="95"/>
        <end position="171"/>
    </location>
</feature>
<dbReference type="GO" id="GO:0004149">
    <property type="term" value="F:dihydrolipoyllysine-residue succinyltransferase activity"/>
    <property type="evidence" value="ECO:0007669"/>
    <property type="project" value="UniProtKB-EC"/>
</dbReference>
<comment type="function">
    <text evidence="2">E2 component of the 2-oxoglutarate dehydrogenase (OGDH) complex which catalyzes the second step in the conversion of 2-oxoglutarate to succinyl-CoA and CO(2).</text>
</comment>
<evidence type="ECO:0000259" key="12">
    <source>
        <dbReference type="PROSITE" id="PS50968"/>
    </source>
</evidence>
<organism evidence="14 15">
    <name type="scientific">Tianweitania populi</name>
    <dbReference type="NCBI Taxonomy" id="1607949"/>
    <lineage>
        <taxon>Bacteria</taxon>
        <taxon>Pseudomonadati</taxon>
        <taxon>Pseudomonadota</taxon>
        <taxon>Alphaproteobacteria</taxon>
        <taxon>Hyphomicrobiales</taxon>
        <taxon>Phyllobacteriaceae</taxon>
        <taxon>Tianweitania</taxon>
    </lineage>
</organism>
<comment type="pathway">
    <text evidence="3">Amino-acid degradation; L-lysine degradation via saccharopine pathway; glutaryl-CoA from L-lysine: step 6/6.</text>
</comment>
<dbReference type="PROSITE" id="PS50968">
    <property type="entry name" value="BIOTINYL_LIPOYL"/>
    <property type="match status" value="1"/>
</dbReference>
<evidence type="ECO:0000256" key="10">
    <source>
        <dbReference type="RuleBase" id="RU003423"/>
    </source>
</evidence>
<name>A0A8J3DXX6_9HYPH</name>
<proteinExistence type="inferred from homology"/>
<keyword evidence="14" id="KW-0670">Pyruvate</keyword>
<dbReference type="PANTHER" id="PTHR43178">
    <property type="entry name" value="DIHYDROLIPOAMIDE ACETYLTRANSFERASE COMPONENT OF PYRUVATE DEHYDROGENASE COMPLEX"/>
    <property type="match status" value="1"/>
</dbReference>
<dbReference type="SUPFAM" id="SSF51230">
    <property type="entry name" value="Single hybrid motif"/>
    <property type="match status" value="1"/>
</dbReference>
<dbReference type="CDD" id="cd06849">
    <property type="entry name" value="lipoyl_domain"/>
    <property type="match status" value="1"/>
</dbReference>
<dbReference type="InterPro" id="IPR003016">
    <property type="entry name" value="2-oxoA_DH_lipoyl-BS"/>
</dbReference>
<evidence type="ECO:0000259" key="13">
    <source>
        <dbReference type="PROSITE" id="PS51826"/>
    </source>
</evidence>
<dbReference type="SUPFAM" id="SSF47005">
    <property type="entry name" value="Peripheral subunit-binding domain of 2-oxo acid dehydrogenase complex"/>
    <property type="match status" value="1"/>
</dbReference>
<dbReference type="InterPro" id="IPR004167">
    <property type="entry name" value="PSBD"/>
</dbReference>
<protein>
    <recommendedName>
        <fullName evidence="10">Dihydrolipoamide acetyltransferase component of pyruvate dehydrogenase complex</fullName>
        <ecNumber evidence="10">2.3.1.-</ecNumber>
    </recommendedName>
</protein>
<comment type="subunit">
    <text evidence="5">Forms a 24-polypeptide structural core with octahedral symmetry. Part of the 2-oxoglutarate dehydrogenase (OGDH) complex composed of E1 (2-oxoglutarate dehydrogenase), E2 (dihydrolipoamide succinyltransferase) and E3 (dihydrolipoamide dehydrogenase); the complex contains multiple copies of the three enzymatic components (E1, E2 and E3).</text>
</comment>
<dbReference type="InterPro" id="IPR050743">
    <property type="entry name" value="2-oxoacid_DH_E2_comp"/>
</dbReference>
<dbReference type="InterPro" id="IPR001078">
    <property type="entry name" value="2-oxoacid_DH_actylTfrase"/>
</dbReference>
<dbReference type="GO" id="GO:0005737">
    <property type="term" value="C:cytoplasm"/>
    <property type="evidence" value="ECO:0007669"/>
    <property type="project" value="TreeGrafter"/>
</dbReference>
<dbReference type="EMBL" id="BMZQ01000002">
    <property type="protein sequence ID" value="GHD17645.1"/>
    <property type="molecule type" value="Genomic_DNA"/>
</dbReference>
<feature type="compositionally biased region" description="Low complexity" evidence="11">
    <location>
        <begin position="132"/>
        <end position="152"/>
    </location>
</feature>
<evidence type="ECO:0000256" key="8">
    <source>
        <dbReference type="ARBA" id="ARBA00023315"/>
    </source>
</evidence>
<accession>A0A8J3DXX6</accession>
<keyword evidence="8 10" id="KW-0012">Acyltransferase</keyword>
<sequence>MNERTQARVERMGILRIKMPDIGEGIAEAELVEWHVAVGDPVQEDQVIASVMTDKATVEIPSSVHGTVVSLGGEVGSKIAIGSELVRMEVSGAGNISEEDATPEPVASEPVGAHAASPALEAPMPDPKAEPVPEAAAKASPAPVARPAVVAPTGGASAPRAEGEKPLASPAVRARAKEAGIDLRQVQGTGPAGRISHADLDAVFEKGAGQGGGSAKRGLAADTSVKDIKIVGLRRMIADKMTASKKHIPHITYVEEVDVTKVEELRATLNKTKRDDQPKLTLLPFLIKAVVLAVRDEPVVNAIFDDEAGVVHQYGGVHVGMAVQTPTGLMVANVKHCEARDLWDTAGEVNRLADSARKGTITRDELRGSTITITSLGALGGLVHTPIINHPEVAIVGVNKMQIRPMWDGREFVPRQMMNLSSSFDHRIVDGWNAATFVQRIKQLLEEPALLFMEG</sequence>
<reference evidence="14" key="1">
    <citation type="journal article" date="2014" name="Int. J. Syst. Evol. Microbiol.">
        <title>Complete genome sequence of Corynebacterium casei LMG S-19264T (=DSM 44701T), isolated from a smear-ripened cheese.</title>
        <authorList>
            <consortium name="US DOE Joint Genome Institute (JGI-PGF)"/>
            <person name="Walter F."/>
            <person name="Albersmeier A."/>
            <person name="Kalinowski J."/>
            <person name="Ruckert C."/>
        </authorList>
    </citation>
    <scope>NUCLEOTIDE SEQUENCE</scope>
    <source>
        <strain evidence="14">KCTC 42249</strain>
    </source>
</reference>
<dbReference type="Gene3D" id="2.40.50.100">
    <property type="match status" value="1"/>
</dbReference>
<comment type="catalytic activity">
    <reaction evidence="9">
        <text>N(6)-[(R)-dihydrolipoyl]-L-lysyl-[protein] + succinyl-CoA = N(6)-[(R)-S(8)-succinyldihydrolipoyl]-L-lysyl-[protein] + CoA</text>
        <dbReference type="Rhea" id="RHEA:15213"/>
        <dbReference type="Rhea" id="RHEA-COMP:10475"/>
        <dbReference type="Rhea" id="RHEA-COMP:20092"/>
        <dbReference type="ChEBI" id="CHEBI:57287"/>
        <dbReference type="ChEBI" id="CHEBI:57292"/>
        <dbReference type="ChEBI" id="CHEBI:83100"/>
        <dbReference type="ChEBI" id="CHEBI:83120"/>
        <dbReference type="EC" id="2.3.1.61"/>
    </reaction>
</comment>
<dbReference type="Pfam" id="PF00198">
    <property type="entry name" value="2-oxoacid_dh"/>
    <property type="match status" value="1"/>
</dbReference>
<evidence type="ECO:0000256" key="5">
    <source>
        <dbReference type="ARBA" id="ARBA00011666"/>
    </source>
</evidence>
<dbReference type="FunFam" id="3.30.559.10:FF:000007">
    <property type="entry name" value="Dihydrolipoamide acetyltransferase component of pyruvate dehydrogenase complex"/>
    <property type="match status" value="1"/>
</dbReference>
<dbReference type="GO" id="GO:0031405">
    <property type="term" value="F:lipoic acid binding"/>
    <property type="evidence" value="ECO:0007669"/>
    <property type="project" value="TreeGrafter"/>
</dbReference>
<reference evidence="14" key="2">
    <citation type="submission" date="2020-09" db="EMBL/GenBank/DDBJ databases">
        <authorList>
            <person name="Sun Q."/>
            <person name="Kim S."/>
        </authorList>
    </citation>
    <scope>NUCLEOTIDE SEQUENCE</scope>
    <source>
        <strain evidence="14">KCTC 42249</strain>
    </source>
</reference>
<dbReference type="Gene3D" id="3.30.559.10">
    <property type="entry name" value="Chloramphenicol acetyltransferase-like domain"/>
    <property type="match status" value="1"/>
</dbReference>
<keyword evidence="15" id="KW-1185">Reference proteome</keyword>
<evidence type="ECO:0000256" key="9">
    <source>
        <dbReference type="ARBA" id="ARBA00052761"/>
    </source>
</evidence>
<dbReference type="InterPro" id="IPR023213">
    <property type="entry name" value="CAT-like_dom_sf"/>
</dbReference>
<dbReference type="InterPro" id="IPR011053">
    <property type="entry name" value="Single_hybrid_motif"/>
</dbReference>
<dbReference type="InterPro" id="IPR036625">
    <property type="entry name" value="E3-bd_dom_sf"/>
</dbReference>
<keyword evidence="7 10" id="KW-0450">Lipoyl</keyword>
<evidence type="ECO:0000256" key="2">
    <source>
        <dbReference type="ARBA" id="ARBA00004052"/>
    </source>
</evidence>
<dbReference type="PANTHER" id="PTHR43178:SF5">
    <property type="entry name" value="LIPOAMIDE ACYLTRANSFERASE COMPONENT OF BRANCHED-CHAIN ALPHA-KETO ACID DEHYDROGENASE COMPLEX, MITOCHONDRIAL"/>
    <property type="match status" value="1"/>
</dbReference>
<comment type="cofactor">
    <cofactor evidence="1 10">
        <name>(R)-lipoate</name>
        <dbReference type="ChEBI" id="CHEBI:83088"/>
    </cofactor>
</comment>
<evidence type="ECO:0000256" key="1">
    <source>
        <dbReference type="ARBA" id="ARBA00001938"/>
    </source>
</evidence>
<dbReference type="SUPFAM" id="SSF52777">
    <property type="entry name" value="CoA-dependent acyltransferases"/>
    <property type="match status" value="1"/>
</dbReference>
<dbReference type="EC" id="2.3.1.-" evidence="10"/>
<evidence type="ECO:0000256" key="3">
    <source>
        <dbReference type="ARBA" id="ARBA00005145"/>
    </source>
</evidence>
<dbReference type="AlphaFoldDB" id="A0A8J3DXX6"/>
<evidence type="ECO:0000256" key="11">
    <source>
        <dbReference type="SAM" id="MobiDB-lite"/>
    </source>
</evidence>
<evidence type="ECO:0000256" key="7">
    <source>
        <dbReference type="ARBA" id="ARBA00022823"/>
    </source>
</evidence>
<dbReference type="PROSITE" id="PS00189">
    <property type="entry name" value="LIPOYL"/>
    <property type="match status" value="1"/>
</dbReference>
<feature type="domain" description="Lipoyl-binding" evidence="12">
    <location>
        <begin position="14"/>
        <end position="89"/>
    </location>
</feature>
<comment type="caution">
    <text evidence="14">The sequence shown here is derived from an EMBL/GenBank/DDBJ whole genome shotgun (WGS) entry which is preliminary data.</text>
</comment>
<dbReference type="InterPro" id="IPR000089">
    <property type="entry name" value="Biotin_lipoyl"/>
</dbReference>
<dbReference type="Pfam" id="PF00364">
    <property type="entry name" value="Biotin_lipoyl"/>
    <property type="match status" value="1"/>
</dbReference>
<dbReference type="Gene3D" id="4.10.320.10">
    <property type="entry name" value="E3-binding domain"/>
    <property type="match status" value="1"/>
</dbReference>
<feature type="domain" description="Peripheral subunit-binding (PSBD)" evidence="13">
    <location>
        <begin position="167"/>
        <end position="204"/>
    </location>
</feature>
<evidence type="ECO:0000256" key="6">
    <source>
        <dbReference type="ARBA" id="ARBA00022679"/>
    </source>
</evidence>
<dbReference type="Pfam" id="PF02817">
    <property type="entry name" value="E3_binding"/>
    <property type="match status" value="1"/>
</dbReference>
<dbReference type="GO" id="GO:0016407">
    <property type="term" value="F:acetyltransferase activity"/>
    <property type="evidence" value="ECO:0007669"/>
    <property type="project" value="TreeGrafter"/>
</dbReference>
<dbReference type="PROSITE" id="PS51826">
    <property type="entry name" value="PSBD"/>
    <property type="match status" value="1"/>
</dbReference>
<dbReference type="Proteomes" id="UP000630142">
    <property type="component" value="Unassembled WGS sequence"/>
</dbReference>
<comment type="similarity">
    <text evidence="4 10">Belongs to the 2-oxoacid dehydrogenase family.</text>
</comment>